<dbReference type="SUPFAM" id="SSF52540">
    <property type="entry name" value="P-loop containing nucleoside triphosphate hydrolases"/>
    <property type="match status" value="1"/>
</dbReference>
<dbReference type="RefSeq" id="WP_233677307.1">
    <property type="nucleotide sequence ID" value="NZ_JAJUOS010000009.1"/>
</dbReference>
<organism evidence="1 2">
    <name type="scientific">Rhodobacter flavimaris</name>
    <dbReference type="NCBI Taxonomy" id="2907145"/>
    <lineage>
        <taxon>Bacteria</taxon>
        <taxon>Pseudomonadati</taxon>
        <taxon>Pseudomonadota</taxon>
        <taxon>Alphaproteobacteria</taxon>
        <taxon>Rhodobacterales</taxon>
        <taxon>Rhodobacter group</taxon>
        <taxon>Rhodobacter</taxon>
    </lineage>
</organism>
<dbReference type="EMBL" id="JAJUOS010000009">
    <property type="protein sequence ID" value="MCE5974341.1"/>
    <property type="molecule type" value="Genomic_DNA"/>
</dbReference>
<dbReference type="InterPro" id="IPR027417">
    <property type="entry name" value="P-loop_NTPase"/>
</dbReference>
<evidence type="ECO:0000313" key="2">
    <source>
        <dbReference type="Proteomes" id="UP001521181"/>
    </source>
</evidence>
<keyword evidence="2" id="KW-1185">Reference proteome</keyword>
<protein>
    <submittedName>
        <fullName evidence="1">Sulfotransferase</fullName>
    </submittedName>
</protein>
<name>A0ABS8YX05_9RHOB</name>
<dbReference type="Proteomes" id="UP001521181">
    <property type="component" value="Unassembled WGS sequence"/>
</dbReference>
<proteinExistence type="predicted"/>
<gene>
    <name evidence="1" type="ORF">LZA78_12675</name>
</gene>
<comment type="caution">
    <text evidence="1">The sequence shown here is derived from an EMBL/GenBank/DDBJ whole genome shotgun (WGS) entry which is preliminary data.</text>
</comment>
<sequence>MRIICIAGSGRSGSTVLEQMIAAQGGIAVGEMKYLWSRGLMRGELCACGRPTPECPFWAEVIVSAFPDGLAPARVEALRRRVERHRILMLRRLIRLPSARYAKDRAEYLAILRRIYAAITAVSGRDVIIDSSKDPAHVDLIRELAPDATILHLMRDSRAVAHSWGQPKRRPEVHWAEEYMPRIGALRAALDWVFINLATSRLFARTPGYQLLRYEDLAEGRAFVPSEGNALVHSVSGNPLRFDTAQKPLTPDRRWLTEFRGTRRLLVTLLTAPLLLHYGYRLKPEDKGRAP</sequence>
<dbReference type="Gene3D" id="3.40.50.300">
    <property type="entry name" value="P-loop containing nucleotide triphosphate hydrolases"/>
    <property type="match status" value="1"/>
</dbReference>
<evidence type="ECO:0000313" key="1">
    <source>
        <dbReference type="EMBL" id="MCE5974341.1"/>
    </source>
</evidence>
<dbReference type="Pfam" id="PF13469">
    <property type="entry name" value="Sulfotransfer_3"/>
    <property type="match status" value="1"/>
</dbReference>
<reference evidence="1 2" key="1">
    <citation type="submission" date="2021-12" db="EMBL/GenBank/DDBJ databases">
        <title>Sinirhodobacter sp. WL0062 is a bacterium isolated from seawater.</title>
        <authorList>
            <person name="Wang L."/>
            <person name="He W."/>
            <person name="Zhang D.-F."/>
        </authorList>
    </citation>
    <scope>NUCLEOTIDE SEQUENCE [LARGE SCALE GENOMIC DNA]</scope>
    <source>
        <strain evidence="1 2">WL0062</strain>
    </source>
</reference>
<accession>A0ABS8YX05</accession>